<gene>
    <name evidence="7" type="ORF">KTH89_20880</name>
</gene>
<evidence type="ECO:0000313" key="8">
    <source>
        <dbReference type="Proteomes" id="UP000712157"/>
    </source>
</evidence>
<feature type="transmembrane region" description="Helical" evidence="6">
    <location>
        <begin position="264"/>
        <end position="283"/>
    </location>
</feature>
<dbReference type="PANTHER" id="PTHR32196:SF72">
    <property type="entry name" value="RIBOSE IMPORT PERMEASE PROTEIN RBSC"/>
    <property type="match status" value="1"/>
</dbReference>
<feature type="transmembrane region" description="Helical" evidence="6">
    <location>
        <begin position="93"/>
        <end position="112"/>
    </location>
</feature>
<keyword evidence="4 6" id="KW-1133">Transmembrane helix</keyword>
<organism evidence="7 8">
    <name type="scientific">Diplocloster agilis</name>
    <dbReference type="NCBI Taxonomy" id="2850323"/>
    <lineage>
        <taxon>Bacteria</taxon>
        <taxon>Bacillati</taxon>
        <taxon>Bacillota</taxon>
        <taxon>Clostridia</taxon>
        <taxon>Lachnospirales</taxon>
        <taxon>Lachnospiraceae</taxon>
        <taxon>Diplocloster</taxon>
    </lineage>
</organism>
<name>A0A949K146_9FIRM</name>
<comment type="subcellular location">
    <subcellularLocation>
        <location evidence="1">Cell membrane</location>
        <topology evidence="1">Multi-pass membrane protein</topology>
    </subcellularLocation>
</comment>
<dbReference type="EMBL" id="JAHQCW010000046">
    <property type="protein sequence ID" value="MBU9738995.1"/>
    <property type="molecule type" value="Genomic_DNA"/>
</dbReference>
<accession>A0A949K146</accession>
<dbReference type="InterPro" id="IPR001851">
    <property type="entry name" value="ABC_transp_permease"/>
</dbReference>
<dbReference type="Pfam" id="PF02653">
    <property type="entry name" value="BPD_transp_2"/>
    <property type="match status" value="1"/>
</dbReference>
<keyword evidence="2" id="KW-1003">Cell membrane</keyword>
<evidence type="ECO:0000256" key="5">
    <source>
        <dbReference type="ARBA" id="ARBA00023136"/>
    </source>
</evidence>
<evidence type="ECO:0000256" key="2">
    <source>
        <dbReference type="ARBA" id="ARBA00022475"/>
    </source>
</evidence>
<dbReference type="RefSeq" id="WP_158347221.1">
    <property type="nucleotide sequence ID" value="NZ_JAHQCW010000046.1"/>
</dbReference>
<evidence type="ECO:0000256" key="1">
    <source>
        <dbReference type="ARBA" id="ARBA00004651"/>
    </source>
</evidence>
<feature type="transmembrane region" description="Helical" evidence="6">
    <location>
        <begin position="289"/>
        <end position="308"/>
    </location>
</feature>
<evidence type="ECO:0000256" key="4">
    <source>
        <dbReference type="ARBA" id="ARBA00022989"/>
    </source>
</evidence>
<proteinExistence type="predicted"/>
<dbReference type="CDD" id="cd06579">
    <property type="entry name" value="TM_PBP1_transp_AraH_like"/>
    <property type="match status" value="1"/>
</dbReference>
<keyword evidence="3 6" id="KW-0812">Transmembrane</keyword>
<dbReference type="AlphaFoldDB" id="A0A949K146"/>
<feature type="transmembrane region" description="Helical" evidence="6">
    <location>
        <begin position="157"/>
        <end position="179"/>
    </location>
</feature>
<dbReference type="GO" id="GO:0005886">
    <property type="term" value="C:plasma membrane"/>
    <property type="evidence" value="ECO:0007669"/>
    <property type="project" value="UniProtKB-SubCell"/>
</dbReference>
<keyword evidence="5 6" id="KW-0472">Membrane</keyword>
<sequence>MKKIIKNNYRELSVIVAIAVMFIIFGILNPIYISSSNIVDILDQATIYGLMGIGMTMVIITGGIDLSVGSVLALSGCIVANMAVKGLNPVLCLIVGLFAGFAFGLLNGLLVSRMKLQPFIATMGTMSVYRGAAYIITEGYPVLGVPDSFRNILNIKIVGGIRISVLVFIAFAILVYILLRKTRLGTYIYAIGGNMEAARLSGVRVELTQTMAYAIGMLGTALAGLIQVAKLGTGDPTTGNGWELNAIAAAAIGGTSMAGGRGNALGTVLGAILFSGLKVGLIVLNVNTYYQYVATGLVIIIAAYLEIFQGAIASRKKKKVV</sequence>
<dbReference type="Proteomes" id="UP000712157">
    <property type="component" value="Unassembled WGS sequence"/>
</dbReference>
<comment type="caution">
    <text evidence="7">The sequence shown here is derived from an EMBL/GenBank/DDBJ whole genome shotgun (WGS) entry which is preliminary data.</text>
</comment>
<evidence type="ECO:0000256" key="3">
    <source>
        <dbReference type="ARBA" id="ARBA00022692"/>
    </source>
</evidence>
<evidence type="ECO:0000256" key="6">
    <source>
        <dbReference type="SAM" id="Phobius"/>
    </source>
</evidence>
<reference evidence="7" key="1">
    <citation type="submission" date="2021-06" db="EMBL/GenBank/DDBJ databases">
        <title>Description of novel taxa of the family Lachnospiraceae.</title>
        <authorList>
            <person name="Chaplin A.V."/>
            <person name="Sokolova S.R."/>
            <person name="Pikina A.P."/>
            <person name="Korzhanova M."/>
            <person name="Belova V."/>
            <person name="Korostin D."/>
            <person name="Efimov B.A."/>
        </authorList>
    </citation>
    <scope>NUCLEOTIDE SEQUENCE</scope>
    <source>
        <strain evidence="7">ASD5720</strain>
    </source>
</reference>
<protein>
    <submittedName>
        <fullName evidence="7">ABC transporter permease</fullName>
    </submittedName>
</protein>
<feature type="transmembrane region" description="Helical" evidence="6">
    <location>
        <begin position="12"/>
        <end position="33"/>
    </location>
</feature>
<evidence type="ECO:0000313" key="7">
    <source>
        <dbReference type="EMBL" id="MBU9738995.1"/>
    </source>
</evidence>
<dbReference type="PANTHER" id="PTHR32196">
    <property type="entry name" value="ABC TRANSPORTER PERMEASE PROTEIN YPHD-RELATED-RELATED"/>
    <property type="match status" value="1"/>
</dbReference>
<keyword evidence="8" id="KW-1185">Reference proteome</keyword>
<dbReference type="GO" id="GO:0022857">
    <property type="term" value="F:transmembrane transporter activity"/>
    <property type="evidence" value="ECO:0007669"/>
    <property type="project" value="InterPro"/>
</dbReference>